<feature type="domain" description="GMPS ATP-PPase" evidence="11">
    <location>
        <begin position="256"/>
        <end position="449"/>
    </location>
</feature>
<evidence type="ECO:0000313" key="13">
    <source>
        <dbReference type="Proteomes" id="UP000295447"/>
    </source>
</evidence>
<dbReference type="NCBIfam" id="NF000848">
    <property type="entry name" value="PRK00074.1"/>
    <property type="match status" value="1"/>
</dbReference>
<dbReference type="NCBIfam" id="TIGR00888">
    <property type="entry name" value="guaA_Nterm"/>
    <property type="match status" value="1"/>
</dbReference>
<feature type="active site" evidence="9">
    <location>
        <position position="229"/>
    </location>
</feature>
<proteinExistence type="inferred from homology"/>
<dbReference type="FunFam" id="3.40.50.620:FF:000001">
    <property type="entry name" value="GMP synthase [glutamine-hydrolyzing]"/>
    <property type="match status" value="1"/>
</dbReference>
<evidence type="ECO:0000256" key="7">
    <source>
        <dbReference type="ARBA" id="ARBA00022840"/>
    </source>
</evidence>
<dbReference type="PROSITE" id="PS51273">
    <property type="entry name" value="GATASE_TYPE_1"/>
    <property type="match status" value="1"/>
</dbReference>
<comment type="subunit">
    <text evidence="9">Homodimer.</text>
</comment>
<dbReference type="Gene3D" id="3.40.50.620">
    <property type="entry name" value="HUPs"/>
    <property type="match status" value="1"/>
</dbReference>
<dbReference type="PANTHER" id="PTHR11922:SF2">
    <property type="entry name" value="GMP SYNTHASE [GLUTAMINE-HYDROLYZING]"/>
    <property type="match status" value="1"/>
</dbReference>
<dbReference type="NCBIfam" id="TIGR00884">
    <property type="entry name" value="guaA_Cterm"/>
    <property type="match status" value="1"/>
</dbReference>
<dbReference type="InterPro" id="IPR022955">
    <property type="entry name" value="GMP_synthase"/>
</dbReference>
<keyword evidence="7 9" id="KW-0067">ATP-binding</keyword>
<evidence type="ECO:0000259" key="11">
    <source>
        <dbReference type="PROSITE" id="PS51553"/>
    </source>
</evidence>
<dbReference type="Gene3D" id="3.30.300.10">
    <property type="match status" value="1"/>
</dbReference>
<dbReference type="Pfam" id="PF00958">
    <property type="entry name" value="GMP_synt_C"/>
    <property type="match status" value="1"/>
</dbReference>
<dbReference type="PANTHER" id="PTHR11922">
    <property type="entry name" value="GMP SYNTHASE-RELATED"/>
    <property type="match status" value="1"/>
</dbReference>
<protein>
    <recommendedName>
        <fullName evidence="9">GMP synthase [glutamine-hydrolyzing]</fullName>
        <ecNumber evidence="9">6.3.5.2</ecNumber>
    </recommendedName>
    <alternativeName>
        <fullName evidence="9">GMP synthetase</fullName>
    </alternativeName>
    <alternativeName>
        <fullName evidence="9">Glutamine amidotransferase</fullName>
    </alternativeName>
</protein>
<dbReference type="AlphaFoldDB" id="A0A4R7ZEI7"/>
<name>A0A4R7ZEI7_9ACTN</name>
<gene>
    <name evidence="9" type="primary">guaA</name>
    <name evidence="12" type="ORF">EV650_7537</name>
</gene>
<dbReference type="InterPro" id="IPR025777">
    <property type="entry name" value="GMPS_ATP_PPase_dom"/>
</dbReference>
<dbReference type="InterPro" id="IPR017926">
    <property type="entry name" value="GATASE"/>
</dbReference>
<comment type="catalytic activity">
    <reaction evidence="9">
        <text>XMP + L-glutamine + ATP + H2O = GMP + L-glutamate + AMP + diphosphate + 2 H(+)</text>
        <dbReference type="Rhea" id="RHEA:11680"/>
        <dbReference type="ChEBI" id="CHEBI:15377"/>
        <dbReference type="ChEBI" id="CHEBI:15378"/>
        <dbReference type="ChEBI" id="CHEBI:29985"/>
        <dbReference type="ChEBI" id="CHEBI:30616"/>
        <dbReference type="ChEBI" id="CHEBI:33019"/>
        <dbReference type="ChEBI" id="CHEBI:57464"/>
        <dbReference type="ChEBI" id="CHEBI:58115"/>
        <dbReference type="ChEBI" id="CHEBI:58359"/>
        <dbReference type="ChEBI" id="CHEBI:456215"/>
        <dbReference type="EC" id="6.3.5.2"/>
    </reaction>
</comment>
<evidence type="ECO:0000256" key="4">
    <source>
        <dbReference type="ARBA" id="ARBA00022741"/>
    </source>
</evidence>
<dbReference type="SUPFAM" id="SSF54810">
    <property type="entry name" value="GMP synthetase C-terminal dimerisation domain"/>
    <property type="match status" value="1"/>
</dbReference>
<dbReference type="Gene3D" id="3.40.50.880">
    <property type="match status" value="1"/>
</dbReference>
<organism evidence="12 13">
    <name type="scientific">Kribbella kalugense</name>
    <dbReference type="NCBI Taxonomy" id="2512221"/>
    <lineage>
        <taxon>Bacteria</taxon>
        <taxon>Bacillati</taxon>
        <taxon>Actinomycetota</taxon>
        <taxon>Actinomycetes</taxon>
        <taxon>Propionibacteriales</taxon>
        <taxon>Kribbellaceae</taxon>
        <taxon>Kribbella</taxon>
    </lineage>
</organism>
<evidence type="ECO:0000256" key="3">
    <source>
        <dbReference type="ARBA" id="ARBA00022598"/>
    </source>
</evidence>
<evidence type="ECO:0000256" key="10">
    <source>
        <dbReference type="PROSITE-ProRule" id="PRU00886"/>
    </source>
</evidence>
<dbReference type="CDD" id="cd01742">
    <property type="entry name" value="GATase1_GMP_Synthase"/>
    <property type="match status" value="1"/>
</dbReference>
<keyword evidence="6 9" id="KW-0658">Purine biosynthesis</keyword>
<dbReference type="Proteomes" id="UP000295447">
    <property type="component" value="Unassembled WGS sequence"/>
</dbReference>
<keyword evidence="8 9" id="KW-0315">Glutamine amidotransferase</keyword>
<dbReference type="GO" id="GO:0005829">
    <property type="term" value="C:cytosol"/>
    <property type="evidence" value="ECO:0007669"/>
    <property type="project" value="TreeGrafter"/>
</dbReference>
<accession>A0A4R7ZEI7</accession>
<comment type="pathway">
    <text evidence="2 9">Purine metabolism; GMP biosynthesis; GMP from XMP (L-Gln route): step 1/1.</text>
</comment>
<evidence type="ECO:0000256" key="6">
    <source>
        <dbReference type="ARBA" id="ARBA00022755"/>
    </source>
</evidence>
<dbReference type="Pfam" id="PF00117">
    <property type="entry name" value="GATase"/>
    <property type="match status" value="1"/>
</dbReference>
<reference evidence="12 13" key="1">
    <citation type="submission" date="2019-03" db="EMBL/GenBank/DDBJ databases">
        <title>Genomic Encyclopedia of Type Strains, Phase III (KMG-III): the genomes of soil and plant-associated and newly described type strains.</title>
        <authorList>
            <person name="Whitman W."/>
        </authorList>
    </citation>
    <scope>NUCLEOTIDE SEQUENCE [LARGE SCALE GENOMIC DNA]</scope>
    <source>
        <strain evidence="12 13">VKM Ac-2570</strain>
    </source>
</reference>
<dbReference type="InterPro" id="IPR014729">
    <property type="entry name" value="Rossmann-like_a/b/a_fold"/>
</dbReference>
<keyword evidence="13" id="KW-1185">Reference proteome</keyword>
<dbReference type="EMBL" id="SODF01000003">
    <property type="protein sequence ID" value="TDW16043.1"/>
    <property type="molecule type" value="Genomic_DNA"/>
</dbReference>
<dbReference type="HAMAP" id="MF_00344">
    <property type="entry name" value="GMP_synthase"/>
    <property type="match status" value="1"/>
</dbReference>
<dbReference type="InterPro" id="IPR029062">
    <property type="entry name" value="Class_I_gatase-like"/>
</dbReference>
<dbReference type="SUPFAM" id="SSF52402">
    <property type="entry name" value="Adenine nucleotide alpha hydrolases-like"/>
    <property type="match status" value="1"/>
</dbReference>
<dbReference type="Pfam" id="PF02540">
    <property type="entry name" value="NAD_synthase"/>
    <property type="match status" value="1"/>
</dbReference>
<dbReference type="UniPathway" id="UPA00189">
    <property type="reaction ID" value="UER00296"/>
</dbReference>
<dbReference type="InterPro" id="IPR001674">
    <property type="entry name" value="GMP_synth_C"/>
</dbReference>
<feature type="active site" evidence="9">
    <location>
        <position position="231"/>
    </location>
</feature>
<dbReference type="InterPro" id="IPR004739">
    <property type="entry name" value="GMP_synth_GATase"/>
</dbReference>
<evidence type="ECO:0000256" key="9">
    <source>
        <dbReference type="HAMAP-Rule" id="MF_00344"/>
    </source>
</evidence>
<evidence type="ECO:0000256" key="2">
    <source>
        <dbReference type="ARBA" id="ARBA00005153"/>
    </source>
</evidence>
<evidence type="ECO:0000256" key="5">
    <source>
        <dbReference type="ARBA" id="ARBA00022749"/>
    </source>
</evidence>
<dbReference type="PRINTS" id="PR00096">
    <property type="entry name" value="GATASE"/>
</dbReference>
<dbReference type="FunFam" id="3.40.50.880:FF:000001">
    <property type="entry name" value="GMP synthase [glutamine-hydrolyzing]"/>
    <property type="match status" value="1"/>
</dbReference>
<evidence type="ECO:0000313" key="12">
    <source>
        <dbReference type="EMBL" id="TDW16043.1"/>
    </source>
</evidence>
<feature type="binding site" evidence="10">
    <location>
        <begin position="283"/>
        <end position="289"/>
    </location>
    <ligand>
        <name>ATP</name>
        <dbReference type="ChEBI" id="CHEBI:30616"/>
    </ligand>
</feature>
<evidence type="ECO:0000256" key="8">
    <source>
        <dbReference type="ARBA" id="ARBA00022962"/>
    </source>
</evidence>
<keyword evidence="4 9" id="KW-0547">Nucleotide-binding</keyword>
<dbReference type="PROSITE" id="PS51553">
    <property type="entry name" value="GMPS_ATP_PPASE"/>
    <property type="match status" value="1"/>
</dbReference>
<keyword evidence="5 9" id="KW-0332">GMP biosynthesis</keyword>
<dbReference type="FunFam" id="3.30.300.10:FF:000002">
    <property type="entry name" value="GMP synthase [glutamine-hydrolyzing]"/>
    <property type="match status" value="1"/>
</dbReference>
<sequence length="575" mass="62363">MAISTAIHESAKRGRAYLHESVTLGCAVLRYSARSGRSGGGGAVVADYGWAEVHRYALWVSEHELVLVVDFGAQYAQLIARRVREAKVYSEIVPHSMPVEEMLARGPKAIILSGGPQSVYAEGAPRVESGLFEAGVPAFGICYGFQAMAQTLGGEVRRTGLREFGRTPVTVSEPGTLLADVPEDLNVWMSHGDAVHAPPAGFAVLAASEGAPVAAFEDLDRRLAGVQWHPEVLHSQAGQAVLEHFLYEIAGCKGDWTTTNVVDEQVELIRNQVGDKQVLCALSGGVDSAVAAALVHKAIGDQLTCVYVDHGLQRAGESEQIEKDFVAAIGIRLEAIDAEEQFLTALAGVTEPEQKRKIVGREFIRTFEATARKVDAERHIEFLVQGTLYPDVVESGGGTGAANIKSHHNVGGLPDDLQFSLIEPLRTLFKDEVRELGLALGLPETMVYRHPFPGPGLSIRIIGEVTRERLDILRAADLIARTELTAAGLDRDIWQFPVVLLADVRSVGVQGDGRTYGHPVVLRPVTSEDAMTADWARLPYDVIERISTRITNEVDEINRVTLDVTSKPPGTIEWE</sequence>
<comment type="function">
    <text evidence="1 9">Catalyzes the synthesis of GMP from XMP.</text>
</comment>
<dbReference type="GO" id="GO:0005524">
    <property type="term" value="F:ATP binding"/>
    <property type="evidence" value="ECO:0007669"/>
    <property type="project" value="UniProtKB-UniRule"/>
</dbReference>
<evidence type="ECO:0000256" key="1">
    <source>
        <dbReference type="ARBA" id="ARBA00002332"/>
    </source>
</evidence>
<dbReference type="GO" id="GO:0003921">
    <property type="term" value="F:GMP synthase activity"/>
    <property type="evidence" value="ECO:0007669"/>
    <property type="project" value="InterPro"/>
</dbReference>
<keyword evidence="3 9" id="KW-0436">Ligase</keyword>
<dbReference type="InterPro" id="IPR022310">
    <property type="entry name" value="NAD/GMP_synthase"/>
</dbReference>
<dbReference type="PRINTS" id="PR00097">
    <property type="entry name" value="ANTSNTHASEII"/>
</dbReference>
<feature type="active site" description="Nucleophile" evidence="9">
    <location>
        <position position="142"/>
    </location>
</feature>
<dbReference type="EC" id="6.3.5.2" evidence="9"/>
<dbReference type="SUPFAM" id="SSF52317">
    <property type="entry name" value="Class I glutamine amidotransferase-like"/>
    <property type="match status" value="1"/>
</dbReference>
<dbReference type="CDD" id="cd01997">
    <property type="entry name" value="GMP_synthase_C"/>
    <property type="match status" value="1"/>
</dbReference>
<comment type="caution">
    <text evidence="12">The sequence shown here is derived from an EMBL/GenBank/DDBJ whole genome shotgun (WGS) entry which is preliminary data.</text>
</comment>